<dbReference type="Pfam" id="PF00561">
    <property type="entry name" value="Abhydrolase_1"/>
    <property type="match status" value="1"/>
</dbReference>
<protein>
    <submittedName>
        <fullName evidence="2">Hydrolase</fullName>
    </submittedName>
</protein>
<evidence type="ECO:0000313" key="3">
    <source>
        <dbReference type="Proteomes" id="UP000092741"/>
    </source>
</evidence>
<name>A0AAN0Y7C5_VIBNA</name>
<dbReference type="GO" id="GO:0047372">
    <property type="term" value="F:monoacylglycerol lipase activity"/>
    <property type="evidence" value="ECO:0007669"/>
    <property type="project" value="TreeGrafter"/>
</dbReference>
<evidence type="ECO:0000313" key="2">
    <source>
        <dbReference type="EMBL" id="ANQ14942.1"/>
    </source>
</evidence>
<dbReference type="Gene3D" id="3.40.50.1820">
    <property type="entry name" value="alpha/beta hydrolase"/>
    <property type="match status" value="1"/>
</dbReference>
<dbReference type="InterPro" id="IPR050266">
    <property type="entry name" value="AB_hydrolase_sf"/>
</dbReference>
<proteinExistence type="predicted"/>
<dbReference type="EMBL" id="CP016346">
    <property type="protein sequence ID" value="ANQ14942.1"/>
    <property type="molecule type" value="Genomic_DNA"/>
</dbReference>
<dbReference type="GeneID" id="70914286"/>
<dbReference type="Proteomes" id="UP000092741">
    <property type="component" value="Chromosome 2"/>
</dbReference>
<dbReference type="AlphaFoldDB" id="A0AAN0Y7C5"/>
<keyword evidence="3" id="KW-1185">Reference proteome</keyword>
<keyword evidence="2" id="KW-0378">Hydrolase</keyword>
<dbReference type="KEGG" id="vna:PN96_15765"/>
<gene>
    <name evidence="2" type="ORF">BA890_19615</name>
</gene>
<sequence>MSNDIVLIRGLFRGQYHWGEFSLLLSELLPNQRVIAVDIPGTGALSDEKSPCSIEEMVESIRFQLATNAQVDIVAISMGGMIALKWAELYPNQVRRVVCINTSSRGFSPFYQRLKPVNYLKIMKALFSRPEQKESIIYSMVSNKPISETVIDDWVMLNRLYPTTASNFFRQLLAAMTFRANKPVNEILFISSLEDNLVSHTATEAPAKAWNMPIIYNHSDGHDIPLDNPEWLAYKVIRYLKLDEEGQTPP</sequence>
<reference evidence="2 3" key="1">
    <citation type="submission" date="2016-07" db="EMBL/GenBank/DDBJ databases">
        <title>Developing Vibrio natriegens as a novel, fast-growing host for biotechnology.</title>
        <authorList>
            <person name="Weinstock M.T."/>
            <person name="Hesek E.D."/>
            <person name="Wilson C.M."/>
            <person name="Gibson D.G."/>
        </authorList>
    </citation>
    <scope>NUCLEOTIDE SEQUENCE [LARGE SCALE GENOMIC DNA]</scope>
    <source>
        <strain evidence="2 3">ATCC 14048</strain>
    </source>
</reference>
<dbReference type="RefSeq" id="WP_020333499.1">
    <property type="nucleotide sequence ID" value="NZ_ATFJ01000008.1"/>
</dbReference>
<dbReference type="GO" id="GO:0016020">
    <property type="term" value="C:membrane"/>
    <property type="evidence" value="ECO:0007669"/>
    <property type="project" value="TreeGrafter"/>
</dbReference>
<dbReference type="GO" id="GO:0046464">
    <property type="term" value="P:acylglycerol catabolic process"/>
    <property type="evidence" value="ECO:0007669"/>
    <property type="project" value="TreeGrafter"/>
</dbReference>
<dbReference type="PANTHER" id="PTHR43798:SF5">
    <property type="entry name" value="MONOACYLGLYCEROL LIPASE ABHD6"/>
    <property type="match status" value="1"/>
</dbReference>
<organism evidence="2 3">
    <name type="scientific">Vibrio natriegens NBRC 15636 = ATCC 14048 = DSM 759</name>
    <dbReference type="NCBI Taxonomy" id="1219067"/>
    <lineage>
        <taxon>Bacteria</taxon>
        <taxon>Pseudomonadati</taxon>
        <taxon>Pseudomonadota</taxon>
        <taxon>Gammaproteobacteria</taxon>
        <taxon>Vibrionales</taxon>
        <taxon>Vibrionaceae</taxon>
        <taxon>Vibrio</taxon>
    </lineage>
</organism>
<dbReference type="PRINTS" id="PR00111">
    <property type="entry name" value="ABHYDROLASE"/>
</dbReference>
<evidence type="ECO:0000259" key="1">
    <source>
        <dbReference type="Pfam" id="PF00561"/>
    </source>
</evidence>
<accession>A0AAN0Y7C5</accession>
<dbReference type="SUPFAM" id="SSF53474">
    <property type="entry name" value="alpha/beta-Hydrolases"/>
    <property type="match status" value="1"/>
</dbReference>
<dbReference type="InterPro" id="IPR029058">
    <property type="entry name" value="AB_hydrolase_fold"/>
</dbReference>
<feature type="domain" description="AB hydrolase-1" evidence="1">
    <location>
        <begin position="5"/>
        <end position="105"/>
    </location>
</feature>
<dbReference type="InterPro" id="IPR000073">
    <property type="entry name" value="AB_hydrolase_1"/>
</dbReference>
<dbReference type="PANTHER" id="PTHR43798">
    <property type="entry name" value="MONOACYLGLYCEROL LIPASE"/>
    <property type="match status" value="1"/>
</dbReference>